<reference evidence="2 3" key="1">
    <citation type="submission" date="2017-06" db="EMBL/GenBank/DDBJ databases">
        <authorList>
            <person name="Kim H.J."/>
            <person name="Triplett B.A."/>
        </authorList>
    </citation>
    <scope>NUCLEOTIDE SEQUENCE [LARGE SCALE GENOMIC DNA]</scope>
    <source>
        <strain evidence="2">FRACA_ARgP5</strain>
    </source>
</reference>
<feature type="region of interest" description="Disordered" evidence="1">
    <location>
        <begin position="14"/>
        <end position="42"/>
    </location>
</feature>
<sequence length="80" mass="8259">MAIPLACREGPVLARRAPGTGPARRAAGGAGPREPAAGLATRVADPSSEALHLSRTATIFSVVAAISRHPRDTYLLCVEE</sequence>
<feature type="compositionally biased region" description="Low complexity" evidence="1">
    <location>
        <begin position="14"/>
        <end position="40"/>
    </location>
</feature>
<gene>
    <name evidence="2" type="ORF">FRACA_1880006</name>
</gene>
<name>A0A2I2KP03_9ACTN</name>
<keyword evidence="3" id="KW-1185">Reference proteome</keyword>
<evidence type="ECO:0000256" key="1">
    <source>
        <dbReference type="SAM" id="MobiDB-lite"/>
    </source>
</evidence>
<protein>
    <submittedName>
        <fullName evidence="2">Uncharacterized protein</fullName>
    </submittedName>
</protein>
<accession>A0A2I2KP03</accession>
<evidence type="ECO:0000313" key="2">
    <source>
        <dbReference type="EMBL" id="SNQ47403.1"/>
    </source>
</evidence>
<dbReference type="Proteomes" id="UP000234331">
    <property type="component" value="Unassembled WGS sequence"/>
</dbReference>
<proteinExistence type="predicted"/>
<organism evidence="2 3">
    <name type="scientific">Frankia canadensis</name>
    <dbReference type="NCBI Taxonomy" id="1836972"/>
    <lineage>
        <taxon>Bacteria</taxon>
        <taxon>Bacillati</taxon>
        <taxon>Actinomycetota</taxon>
        <taxon>Actinomycetes</taxon>
        <taxon>Frankiales</taxon>
        <taxon>Frankiaceae</taxon>
        <taxon>Frankia</taxon>
    </lineage>
</organism>
<evidence type="ECO:0000313" key="3">
    <source>
        <dbReference type="Proteomes" id="UP000234331"/>
    </source>
</evidence>
<dbReference type="AlphaFoldDB" id="A0A2I2KP03"/>
<dbReference type="EMBL" id="FZMO01000099">
    <property type="protein sequence ID" value="SNQ47403.1"/>
    <property type="molecule type" value="Genomic_DNA"/>
</dbReference>